<name>A0A496PLC5_9MICC</name>
<evidence type="ECO:0000313" key="3">
    <source>
        <dbReference type="EMBL" id="RKW71325.1"/>
    </source>
</evidence>
<dbReference type="EMBL" id="QQXL01000001">
    <property type="protein sequence ID" value="RKW71325.1"/>
    <property type="molecule type" value="Genomic_DNA"/>
</dbReference>
<evidence type="ECO:0000256" key="2">
    <source>
        <dbReference type="SAM" id="SignalP"/>
    </source>
</evidence>
<feature type="chain" id="PRO_5019800054" description="Type II secretion system protein GspF domain-containing protein" evidence="2">
    <location>
        <begin position="22"/>
        <end position="280"/>
    </location>
</feature>
<dbReference type="AlphaFoldDB" id="A0A496PLC5"/>
<dbReference type="RefSeq" id="WP_121483589.1">
    <property type="nucleotide sequence ID" value="NZ_QQXL01000001.1"/>
</dbReference>
<keyword evidence="1" id="KW-1133">Transmembrane helix</keyword>
<comment type="caution">
    <text evidence="3">The sequence shown here is derived from an EMBL/GenBank/DDBJ whole genome shotgun (WGS) entry which is preliminary data.</text>
</comment>
<feature type="transmembrane region" description="Helical" evidence="1">
    <location>
        <begin position="251"/>
        <end position="269"/>
    </location>
</feature>
<keyword evidence="1" id="KW-0812">Transmembrane</keyword>
<evidence type="ECO:0008006" key="5">
    <source>
        <dbReference type="Google" id="ProtNLM"/>
    </source>
</evidence>
<keyword evidence="2" id="KW-0732">Signal</keyword>
<evidence type="ECO:0000313" key="4">
    <source>
        <dbReference type="Proteomes" id="UP000273119"/>
    </source>
</evidence>
<sequence length="280" mass="29144">MSAAVLFAALAALGAAGCAAAWGPDLGGGLRWGRRSAQRRGQRILVAGEHKLSANPADPSNLADLADQSLSRDPLPEEVAREVLGRLVALLQAGVPRAASWELLWRGCQSAAQENPGTAPQLLPWRRGAVKTQGQRSQLMGQWARALAEVALADAAGEEAWSLAGSGPGRAWRDLMWAVGLSSASGAPLAELVGRVADDCSARADAARARISGLAAATSTRRILMWLPAGGLLLAQLLGADPLGVLVTTPAGRIAALLGALFWLVALAWSRRIMRAGRQP</sequence>
<feature type="signal peptide" evidence="2">
    <location>
        <begin position="1"/>
        <end position="21"/>
    </location>
</feature>
<organism evidence="3 4">
    <name type="scientific">Galactobacter caseinivorans</name>
    <dbReference type="NCBI Taxonomy" id="2676123"/>
    <lineage>
        <taxon>Bacteria</taxon>
        <taxon>Bacillati</taxon>
        <taxon>Actinomycetota</taxon>
        <taxon>Actinomycetes</taxon>
        <taxon>Micrococcales</taxon>
        <taxon>Micrococcaceae</taxon>
        <taxon>Galactobacter</taxon>
    </lineage>
</organism>
<reference evidence="3 4" key="1">
    <citation type="submission" date="2018-07" db="EMBL/GenBank/DDBJ databases">
        <title>Arthrobacter sp. nov., isolated from raw cow's milk with high bacterial count.</title>
        <authorList>
            <person name="Hahne J."/>
            <person name="Isele D."/>
            <person name="Lipski A."/>
        </authorList>
    </citation>
    <scope>NUCLEOTIDE SEQUENCE [LARGE SCALE GENOMIC DNA]</scope>
    <source>
        <strain evidence="3 4">JZ R-183</strain>
    </source>
</reference>
<protein>
    <recommendedName>
        <fullName evidence="5">Type II secretion system protein GspF domain-containing protein</fullName>
    </recommendedName>
</protein>
<keyword evidence="1" id="KW-0472">Membrane</keyword>
<evidence type="ECO:0000256" key="1">
    <source>
        <dbReference type="SAM" id="Phobius"/>
    </source>
</evidence>
<accession>A0A496PLC5</accession>
<gene>
    <name evidence="3" type="ORF">DWQ67_00200</name>
</gene>
<proteinExistence type="predicted"/>
<keyword evidence="4" id="KW-1185">Reference proteome</keyword>
<dbReference type="Proteomes" id="UP000273119">
    <property type="component" value="Unassembled WGS sequence"/>
</dbReference>